<proteinExistence type="predicted"/>
<evidence type="ECO:0000313" key="2">
    <source>
        <dbReference type="EMBL" id="KAG6375481.1"/>
    </source>
</evidence>
<reference evidence="2" key="1">
    <citation type="submission" date="2021-03" db="EMBL/GenBank/DDBJ databases">
        <title>Evolutionary innovations through gain and loss of genes in the ectomycorrhizal Boletales.</title>
        <authorList>
            <person name="Wu G."/>
            <person name="Miyauchi S."/>
            <person name="Morin E."/>
            <person name="Yang Z.-L."/>
            <person name="Xu J."/>
            <person name="Martin F.M."/>
        </authorList>
    </citation>
    <scope>NUCLEOTIDE SEQUENCE</scope>
    <source>
        <strain evidence="2">BR01</strain>
    </source>
</reference>
<dbReference type="EMBL" id="JAGFBS010000014">
    <property type="protein sequence ID" value="KAG6375481.1"/>
    <property type="molecule type" value="Genomic_DNA"/>
</dbReference>
<sequence length="80" mass="8634">MFATDFHFLVSVSRRATALSTLFTTNAAVRSTVNAEKHQATAASSGSFRVSEHPSSTGRSIPRRGRSAEDRPDNEAPLTL</sequence>
<keyword evidence="3" id="KW-1185">Reference proteome</keyword>
<organism evidence="2 3">
    <name type="scientific">Boletus reticuloceps</name>
    <dbReference type="NCBI Taxonomy" id="495285"/>
    <lineage>
        <taxon>Eukaryota</taxon>
        <taxon>Fungi</taxon>
        <taxon>Dikarya</taxon>
        <taxon>Basidiomycota</taxon>
        <taxon>Agaricomycotina</taxon>
        <taxon>Agaricomycetes</taxon>
        <taxon>Agaricomycetidae</taxon>
        <taxon>Boletales</taxon>
        <taxon>Boletineae</taxon>
        <taxon>Boletaceae</taxon>
        <taxon>Boletoideae</taxon>
        <taxon>Boletus</taxon>
    </lineage>
</organism>
<feature type="region of interest" description="Disordered" evidence="1">
    <location>
        <begin position="38"/>
        <end position="80"/>
    </location>
</feature>
<evidence type="ECO:0000256" key="1">
    <source>
        <dbReference type="SAM" id="MobiDB-lite"/>
    </source>
</evidence>
<feature type="compositionally biased region" description="Polar residues" evidence="1">
    <location>
        <begin position="41"/>
        <end position="59"/>
    </location>
</feature>
<name>A0A8I3A8A0_9AGAM</name>
<accession>A0A8I3A8A0</accession>
<comment type="caution">
    <text evidence="2">The sequence shown here is derived from an EMBL/GenBank/DDBJ whole genome shotgun (WGS) entry which is preliminary data.</text>
</comment>
<evidence type="ECO:0000313" key="3">
    <source>
        <dbReference type="Proteomes" id="UP000683000"/>
    </source>
</evidence>
<dbReference type="AlphaFoldDB" id="A0A8I3A8A0"/>
<protein>
    <submittedName>
        <fullName evidence="2">Uncharacterized protein</fullName>
    </submittedName>
</protein>
<dbReference type="Proteomes" id="UP000683000">
    <property type="component" value="Unassembled WGS sequence"/>
</dbReference>
<gene>
    <name evidence="2" type="ORF">JVT61DRAFT_3040</name>
</gene>